<dbReference type="EMBL" id="JAPWDO010000004">
    <property type="protein sequence ID" value="KAJ5472864.1"/>
    <property type="molecule type" value="Genomic_DNA"/>
</dbReference>
<sequence length="79" mass="8789">MAVDMHMRAYKYDDASRTAGILTQNSPTRTATHLTQSKNTSNTKLGSSTTEHRKLASATVQKLKTDIQKCQAEFTRDTV</sequence>
<dbReference type="AlphaFoldDB" id="A0A9W9WSJ1"/>
<evidence type="ECO:0000313" key="2">
    <source>
        <dbReference type="EMBL" id="KAJ5472864.1"/>
    </source>
</evidence>
<name>A0A9W9WSJ1_9EURO</name>
<reference evidence="2" key="1">
    <citation type="submission" date="2022-12" db="EMBL/GenBank/DDBJ databases">
        <authorList>
            <person name="Petersen C."/>
        </authorList>
    </citation>
    <scope>NUCLEOTIDE SEQUENCE</scope>
    <source>
        <strain evidence="2">IBT 17660</strain>
    </source>
</reference>
<gene>
    <name evidence="2" type="ORF">N7530_006865</name>
</gene>
<dbReference type="Proteomes" id="UP001147760">
    <property type="component" value="Unassembled WGS sequence"/>
</dbReference>
<evidence type="ECO:0000313" key="3">
    <source>
        <dbReference type="Proteomes" id="UP001147760"/>
    </source>
</evidence>
<evidence type="ECO:0000256" key="1">
    <source>
        <dbReference type="SAM" id="MobiDB-lite"/>
    </source>
</evidence>
<feature type="compositionally biased region" description="Polar residues" evidence="1">
    <location>
        <begin position="29"/>
        <end position="49"/>
    </location>
</feature>
<accession>A0A9W9WSJ1</accession>
<organism evidence="2 3">
    <name type="scientific">Penicillium desertorum</name>
    <dbReference type="NCBI Taxonomy" id="1303715"/>
    <lineage>
        <taxon>Eukaryota</taxon>
        <taxon>Fungi</taxon>
        <taxon>Dikarya</taxon>
        <taxon>Ascomycota</taxon>
        <taxon>Pezizomycotina</taxon>
        <taxon>Eurotiomycetes</taxon>
        <taxon>Eurotiomycetidae</taxon>
        <taxon>Eurotiales</taxon>
        <taxon>Aspergillaceae</taxon>
        <taxon>Penicillium</taxon>
    </lineage>
</organism>
<reference evidence="2" key="2">
    <citation type="journal article" date="2023" name="IMA Fungus">
        <title>Comparative genomic study of the Penicillium genus elucidates a diverse pangenome and 15 lateral gene transfer events.</title>
        <authorList>
            <person name="Petersen C."/>
            <person name="Sorensen T."/>
            <person name="Nielsen M.R."/>
            <person name="Sondergaard T.E."/>
            <person name="Sorensen J.L."/>
            <person name="Fitzpatrick D.A."/>
            <person name="Frisvad J.C."/>
            <person name="Nielsen K.L."/>
        </authorList>
    </citation>
    <scope>NUCLEOTIDE SEQUENCE</scope>
    <source>
        <strain evidence="2">IBT 17660</strain>
    </source>
</reference>
<feature type="region of interest" description="Disordered" evidence="1">
    <location>
        <begin position="29"/>
        <end position="51"/>
    </location>
</feature>
<keyword evidence="3" id="KW-1185">Reference proteome</keyword>
<proteinExistence type="predicted"/>
<comment type="caution">
    <text evidence="2">The sequence shown here is derived from an EMBL/GenBank/DDBJ whole genome shotgun (WGS) entry which is preliminary data.</text>
</comment>
<protein>
    <submittedName>
        <fullName evidence="2">Uncharacterized protein</fullName>
    </submittedName>
</protein>